<keyword evidence="8" id="KW-1185">Reference proteome</keyword>
<dbReference type="InterPro" id="IPR001851">
    <property type="entry name" value="ABC_transp_permease"/>
</dbReference>
<evidence type="ECO:0000256" key="6">
    <source>
        <dbReference type="SAM" id="Phobius"/>
    </source>
</evidence>
<keyword evidence="5 6" id="KW-0472">Membrane</keyword>
<feature type="transmembrane region" description="Helical" evidence="6">
    <location>
        <begin position="66"/>
        <end position="88"/>
    </location>
</feature>
<evidence type="ECO:0000256" key="3">
    <source>
        <dbReference type="ARBA" id="ARBA00022692"/>
    </source>
</evidence>
<feature type="transmembrane region" description="Helical" evidence="6">
    <location>
        <begin position="244"/>
        <end position="267"/>
    </location>
</feature>
<dbReference type="AlphaFoldDB" id="A0A5Q2QFJ6"/>
<organism evidence="7 8">
    <name type="scientific">Litorivicinus lipolyticus</name>
    <dbReference type="NCBI Taxonomy" id="418701"/>
    <lineage>
        <taxon>Bacteria</taxon>
        <taxon>Pseudomonadati</taxon>
        <taxon>Pseudomonadota</taxon>
        <taxon>Gammaproteobacteria</taxon>
        <taxon>Oceanospirillales</taxon>
        <taxon>Litorivicinaceae</taxon>
        <taxon>Litorivicinus</taxon>
    </lineage>
</organism>
<proteinExistence type="predicted"/>
<evidence type="ECO:0000256" key="4">
    <source>
        <dbReference type="ARBA" id="ARBA00022989"/>
    </source>
</evidence>
<sequence>MSEFGFLISAFQSIIIASTPLVFAALGELVSERAGVLNLGVEGMMIMGAVVGFGCIIAGFPPIMAFAFAALAGLGMALLFGIMTLFLYANAVATGLALTLFGLGLSALIGSQYVGLSAGAFPKVHIPVLSDLPIVGPLLFSHDALVYVSLALAIALIWFFKRTRAGLIVRAVGDDHDAAHAIGYNVVAIRMGAVLFGGAMAGLGGAYLSVVQTPLFIENMTAGRGWIALALVVFASWRPGRVLLGAYLFGGITIIQLHVQGFGIAIPSQILSMLPYLATIVVLTVISARAIGAQQGAPRSLGKIFKVTR</sequence>
<dbReference type="PANTHER" id="PTHR43370">
    <property type="entry name" value="SUGAR ABC TRANSPORTER INTEGRAL MEMBRANE PROTEIN-RELATED"/>
    <property type="match status" value="1"/>
</dbReference>
<accession>A0A5Q2QFJ6</accession>
<evidence type="ECO:0000313" key="7">
    <source>
        <dbReference type="EMBL" id="QGG81141.1"/>
    </source>
</evidence>
<evidence type="ECO:0000256" key="2">
    <source>
        <dbReference type="ARBA" id="ARBA00022475"/>
    </source>
</evidence>
<comment type="subcellular location">
    <subcellularLocation>
        <location evidence="1">Cell inner membrane</location>
        <topology evidence="1">Multi-pass membrane protein</topology>
    </subcellularLocation>
</comment>
<evidence type="ECO:0000256" key="1">
    <source>
        <dbReference type="ARBA" id="ARBA00004429"/>
    </source>
</evidence>
<feature type="transmembrane region" description="Helical" evidence="6">
    <location>
        <begin position="134"/>
        <end position="160"/>
    </location>
</feature>
<feature type="transmembrane region" description="Helical" evidence="6">
    <location>
        <begin position="39"/>
        <end position="60"/>
    </location>
</feature>
<dbReference type="KEGG" id="llp:GH975_11430"/>
<feature type="transmembrane region" description="Helical" evidence="6">
    <location>
        <begin position="181"/>
        <end position="208"/>
    </location>
</feature>
<dbReference type="GO" id="GO:0005886">
    <property type="term" value="C:plasma membrane"/>
    <property type="evidence" value="ECO:0007669"/>
    <property type="project" value="UniProtKB-SubCell"/>
</dbReference>
<dbReference type="PANTHER" id="PTHR43370:SF2">
    <property type="entry name" value="ABC TRANSPORTER PERMEASE PROTEIN"/>
    <property type="match status" value="1"/>
</dbReference>
<protein>
    <submittedName>
        <fullName evidence="7">ABC transporter permease</fullName>
    </submittedName>
</protein>
<dbReference type="CDD" id="cd06580">
    <property type="entry name" value="TM_PBP1_transp_TpRbsC_like"/>
    <property type="match status" value="1"/>
</dbReference>
<dbReference type="Proteomes" id="UP000388235">
    <property type="component" value="Chromosome"/>
</dbReference>
<keyword evidence="3 6" id="KW-0812">Transmembrane</keyword>
<name>A0A5Q2QFJ6_9GAMM</name>
<dbReference type="RefSeq" id="WP_153714644.1">
    <property type="nucleotide sequence ID" value="NZ_CP045871.1"/>
</dbReference>
<dbReference type="OrthoDB" id="9792579at2"/>
<gene>
    <name evidence="7" type="ORF">GH975_11430</name>
</gene>
<reference evidence="7 8" key="1">
    <citation type="submission" date="2019-11" db="EMBL/GenBank/DDBJ databases">
        <authorList>
            <person name="Khan S.A."/>
            <person name="Jeon C.O."/>
            <person name="Chun B.H."/>
        </authorList>
    </citation>
    <scope>NUCLEOTIDE SEQUENCE [LARGE SCALE GENOMIC DNA]</scope>
    <source>
        <strain evidence="7 8">IMCC 1097</strain>
    </source>
</reference>
<keyword evidence="4 6" id="KW-1133">Transmembrane helix</keyword>
<feature type="transmembrane region" description="Helical" evidence="6">
    <location>
        <begin position="273"/>
        <end position="291"/>
    </location>
</feature>
<feature type="transmembrane region" description="Helical" evidence="6">
    <location>
        <begin position="95"/>
        <end position="114"/>
    </location>
</feature>
<dbReference type="Pfam" id="PF02653">
    <property type="entry name" value="BPD_transp_2"/>
    <property type="match status" value="1"/>
</dbReference>
<feature type="transmembrane region" description="Helical" evidence="6">
    <location>
        <begin position="220"/>
        <end position="237"/>
    </location>
</feature>
<evidence type="ECO:0000313" key="8">
    <source>
        <dbReference type="Proteomes" id="UP000388235"/>
    </source>
</evidence>
<evidence type="ECO:0000256" key="5">
    <source>
        <dbReference type="ARBA" id="ARBA00023136"/>
    </source>
</evidence>
<feature type="transmembrane region" description="Helical" evidence="6">
    <location>
        <begin position="6"/>
        <end position="27"/>
    </location>
</feature>
<dbReference type="EMBL" id="CP045871">
    <property type="protein sequence ID" value="QGG81141.1"/>
    <property type="molecule type" value="Genomic_DNA"/>
</dbReference>
<dbReference type="GO" id="GO:0022857">
    <property type="term" value="F:transmembrane transporter activity"/>
    <property type="evidence" value="ECO:0007669"/>
    <property type="project" value="InterPro"/>
</dbReference>
<keyword evidence="2" id="KW-1003">Cell membrane</keyword>